<evidence type="ECO:0000313" key="3">
    <source>
        <dbReference type="Proteomes" id="UP000630528"/>
    </source>
</evidence>
<comment type="caution">
    <text evidence="2">The sequence shown here is derived from an EMBL/GenBank/DDBJ whole genome shotgun (WGS) entry which is preliminary data.</text>
</comment>
<feature type="region of interest" description="Disordered" evidence="1">
    <location>
        <begin position="74"/>
        <end position="109"/>
    </location>
</feature>
<proteinExistence type="predicted"/>
<organism evidence="2 3">
    <name type="scientific">Ramlibacter ginsenosidimutans</name>
    <dbReference type="NCBI Taxonomy" id="502333"/>
    <lineage>
        <taxon>Bacteria</taxon>
        <taxon>Pseudomonadati</taxon>
        <taxon>Pseudomonadota</taxon>
        <taxon>Betaproteobacteria</taxon>
        <taxon>Burkholderiales</taxon>
        <taxon>Comamonadaceae</taxon>
        <taxon>Ramlibacter</taxon>
    </lineage>
</organism>
<evidence type="ECO:0000256" key="1">
    <source>
        <dbReference type="SAM" id="MobiDB-lite"/>
    </source>
</evidence>
<name>A0A934TPQ8_9BURK</name>
<sequence>MQPETPKFSRWLAAEKEAHLAERELHEAMLQFAGDRGGAPSAHAVLSVRAKRARAHALFDDAMQELKSLAESLHFGHRSSAGTPGETTSTLPDAASHQPSARPEARPSQ</sequence>
<dbReference type="RefSeq" id="WP_201166417.1">
    <property type="nucleotide sequence ID" value="NZ_JAEPWM010000001.1"/>
</dbReference>
<reference evidence="2" key="2">
    <citation type="submission" date="2021-01" db="EMBL/GenBank/DDBJ databases">
        <authorList>
            <person name="Kang M."/>
        </authorList>
    </citation>
    <scope>NUCLEOTIDE SEQUENCE</scope>
    <source>
        <strain evidence="2">KACC 17527</strain>
    </source>
</reference>
<dbReference type="AlphaFoldDB" id="A0A934TPQ8"/>
<evidence type="ECO:0000313" key="2">
    <source>
        <dbReference type="EMBL" id="MBK6005053.1"/>
    </source>
</evidence>
<feature type="compositionally biased region" description="Polar residues" evidence="1">
    <location>
        <begin position="80"/>
        <end position="91"/>
    </location>
</feature>
<reference evidence="2" key="1">
    <citation type="journal article" date="2012" name="J. Microbiol. Biotechnol.">
        <title>Ramlibacter ginsenosidimutans sp. nov., with ginsenoside-converting activity.</title>
        <authorList>
            <person name="Wang L."/>
            <person name="An D.S."/>
            <person name="Kim S.G."/>
            <person name="Jin F.X."/>
            <person name="Kim S.C."/>
            <person name="Lee S.T."/>
            <person name="Im W.T."/>
        </authorList>
    </citation>
    <scope>NUCLEOTIDE SEQUENCE</scope>
    <source>
        <strain evidence="2">KACC 17527</strain>
    </source>
</reference>
<dbReference type="EMBL" id="JAEPWM010000001">
    <property type="protein sequence ID" value="MBK6005053.1"/>
    <property type="molecule type" value="Genomic_DNA"/>
</dbReference>
<gene>
    <name evidence="2" type="ORF">JJB11_03015</name>
</gene>
<protein>
    <submittedName>
        <fullName evidence="2">Uncharacterized protein</fullName>
    </submittedName>
</protein>
<accession>A0A934TPQ8</accession>
<keyword evidence="3" id="KW-1185">Reference proteome</keyword>
<dbReference type="Proteomes" id="UP000630528">
    <property type="component" value="Unassembled WGS sequence"/>
</dbReference>